<gene>
    <name evidence="2" type="primary">UNC50_1</name>
    <name evidence="2" type="ORF">PHYPSEUDO_002516</name>
</gene>
<evidence type="ECO:0000313" key="3">
    <source>
        <dbReference type="Proteomes" id="UP000694044"/>
    </source>
</evidence>
<protein>
    <submittedName>
        <fullName evidence="2">Protein unc-50</fullName>
    </submittedName>
</protein>
<organism evidence="2 3">
    <name type="scientific">Phytophthora pseudosyringae</name>
    <dbReference type="NCBI Taxonomy" id="221518"/>
    <lineage>
        <taxon>Eukaryota</taxon>
        <taxon>Sar</taxon>
        <taxon>Stramenopiles</taxon>
        <taxon>Oomycota</taxon>
        <taxon>Peronosporomycetes</taxon>
        <taxon>Peronosporales</taxon>
        <taxon>Peronosporaceae</taxon>
        <taxon>Phytophthora</taxon>
    </lineage>
</organism>
<reference evidence="2" key="1">
    <citation type="submission" date="2021-02" db="EMBL/GenBank/DDBJ databases">
        <authorList>
            <person name="Palmer J.M."/>
        </authorList>
    </citation>
    <scope>NUCLEOTIDE SEQUENCE</scope>
    <source>
        <strain evidence="2">SCRP734</strain>
    </source>
</reference>
<name>A0A8T1VWA4_9STRA</name>
<dbReference type="Proteomes" id="UP000694044">
    <property type="component" value="Unassembled WGS sequence"/>
</dbReference>
<accession>A0A8T1VWA4</accession>
<sequence length="260" mass="28353">MASRGPASSFSTKRIATPSKTGRGRKTKNDATASRSKKQMAVINWENVLVPMNWLGVYLGLGTSHATVETAAMRCQSSPELLHSMAVIEDRIMELLTKTMRLVDGPVFIVSEFTTLYVELVSSLFFPRLTGALRNATSGIYVVGTPNTQLNMKEMTLWKVNLLHTAIHEHLFTGMSIEAATTVLSRAASGRIKVVALCASDADVSAASGILLMAPNAVIKRFKAQGATTAFYRLSQAQVSLDEFYSQLQGMIQFVRQSTN</sequence>
<dbReference type="AlphaFoldDB" id="A0A8T1VWA4"/>
<evidence type="ECO:0000256" key="1">
    <source>
        <dbReference type="SAM" id="MobiDB-lite"/>
    </source>
</evidence>
<dbReference type="PANTHER" id="PTHR38899:SF1">
    <property type="entry name" value="PROTEIN KINASE"/>
    <property type="match status" value="1"/>
</dbReference>
<evidence type="ECO:0000313" key="2">
    <source>
        <dbReference type="EMBL" id="KAG7384528.1"/>
    </source>
</evidence>
<feature type="region of interest" description="Disordered" evidence="1">
    <location>
        <begin position="1"/>
        <end position="35"/>
    </location>
</feature>
<dbReference type="OrthoDB" id="94901at2759"/>
<keyword evidence="3" id="KW-1185">Reference proteome</keyword>
<proteinExistence type="predicted"/>
<dbReference type="EMBL" id="JAGDFM010000145">
    <property type="protein sequence ID" value="KAG7384528.1"/>
    <property type="molecule type" value="Genomic_DNA"/>
</dbReference>
<comment type="caution">
    <text evidence="2">The sequence shown here is derived from an EMBL/GenBank/DDBJ whole genome shotgun (WGS) entry which is preliminary data.</text>
</comment>
<dbReference type="PANTHER" id="PTHR38899">
    <property type="entry name" value="DOMAIN OOKINETE PROTEIN, PUTATIVE-RELATED"/>
    <property type="match status" value="1"/>
</dbReference>
<feature type="compositionally biased region" description="Polar residues" evidence="1">
    <location>
        <begin position="1"/>
        <end position="20"/>
    </location>
</feature>